<sequence length="141" mass="15595">MYCVSSGTLQTGLERLHARLKIGQRPGSSQVWVPVVTAADTFYRFPAENRALLREWAGSLHCSMSIKQAPSTEAAPKPTCFCRYEWTLVTSEVIAVAFCCFLLLVLVGSTCWLFTLENSRADSRVQRRSSHAVPAAVPSRS</sequence>
<dbReference type="Proteomes" id="UP001152622">
    <property type="component" value="Chromosome 4"/>
</dbReference>
<keyword evidence="3" id="KW-1185">Reference proteome</keyword>
<comment type="caution">
    <text evidence="2">The sequence shown here is derived from an EMBL/GenBank/DDBJ whole genome shotgun (WGS) entry which is preliminary data.</text>
</comment>
<keyword evidence="1" id="KW-1133">Transmembrane helix</keyword>
<proteinExistence type="predicted"/>
<accession>A0A9Q1J1V4</accession>
<dbReference type="EMBL" id="JAINUF010000004">
    <property type="protein sequence ID" value="KAJ8362630.1"/>
    <property type="molecule type" value="Genomic_DNA"/>
</dbReference>
<feature type="transmembrane region" description="Helical" evidence="1">
    <location>
        <begin position="93"/>
        <end position="114"/>
    </location>
</feature>
<evidence type="ECO:0000256" key="1">
    <source>
        <dbReference type="SAM" id="Phobius"/>
    </source>
</evidence>
<reference evidence="2" key="1">
    <citation type="journal article" date="2023" name="Science">
        <title>Genome structures resolve the early diversification of teleost fishes.</title>
        <authorList>
            <person name="Parey E."/>
            <person name="Louis A."/>
            <person name="Montfort J."/>
            <person name="Bouchez O."/>
            <person name="Roques C."/>
            <person name="Iampietro C."/>
            <person name="Lluch J."/>
            <person name="Castinel A."/>
            <person name="Donnadieu C."/>
            <person name="Desvignes T."/>
            <person name="Floi Bucao C."/>
            <person name="Jouanno E."/>
            <person name="Wen M."/>
            <person name="Mejri S."/>
            <person name="Dirks R."/>
            <person name="Jansen H."/>
            <person name="Henkel C."/>
            <person name="Chen W.J."/>
            <person name="Zahm M."/>
            <person name="Cabau C."/>
            <person name="Klopp C."/>
            <person name="Thompson A.W."/>
            <person name="Robinson-Rechavi M."/>
            <person name="Braasch I."/>
            <person name="Lecointre G."/>
            <person name="Bobe J."/>
            <person name="Postlethwait J.H."/>
            <person name="Berthelot C."/>
            <person name="Roest Crollius H."/>
            <person name="Guiguen Y."/>
        </authorList>
    </citation>
    <scope>NUCLEOTIDE SEQUENCE</scope>
    <source>
        <strain evidence="2">WJC10195</strain>
    </source>
</reference>
<evidence type="ECO:0000313" key="2">
    <source>
        <dbReference type="EMBL" id="KAJ8362630.1"/>
    </source>
</evidence>
<keyword evidence="1" id="KW-0812">Transmembrane</keyword>
<evidence type="ECO:0000313" key="3">
    <source>
        <dbReference type="Proteomes" id="UP001152622"/>
    </source>
</evidence>
<gene>
    <name evidence="2" type="ORF">SKAU_G00114610</name>
</gene>
<protein>
    <submittedName>
        <fullName evidence="2">Uncharacterized protein</fullName>
    </submittedName>
</protein>
<dbReference type="AlphaFoldDB" id="A0A9Q1J1V4"/>
<name>A0A9Q1J1V4_SYNKA</name>
<organism evidence="2 3">
    <name type="scientific">Synaphobranchus kaupii</name>
    <name type="common">Kaup's arrowtooth eel</name>
    <dbReference type="NCBI Taxonomy" id="118154"/>
    <lineage>
        <taxon>Eukaryota</taxon>
        <taxon>Metazoa</taxon>
        <taxon>Chordata</taxon>
        <taxon>Craniata</taxon>
        <taxon>Vertebrata</taxon>
        <taxon>Euteleostomi</taxon>
        <taxon>Actinopterygii</taxon>
        <taxon>Neopterygii</taxon>
        <taxon>Teleostei</taxon>
        <taxon>Anguilliformes</taxon>
        <taxon>Synaphobranchidae</taxon>
        <taxon>Synaphobranchus</taxon>
    </lineage>
</organism>
<keyword evidence="1" id="KW-0472">Membrane</keyword>